<accession>A0A8H2VMF5</accession>
<dbReference type="EMBL" id="CAJHIA010000002">
    <property type="protein sequence ID" value="CAD6439998.1"/>
    <property type="molecule type" value="Genomic_DNA"/>
</dbReference>
<name>A0A8H2VMF5_9HELO</name>
<feature type="region of interest" description="Disordered" evidence="1">
    <location>
        <begin position="266"/>
        <end position="290"/>
    </location>
</feature>
<dbReference type="Proteomes" id="UP000624404">
    <property type="component" value="Unassembled WGS sequence"/>
</dbReference>
<evidence type="ECO:0000313" key="3">
    <source>
        <dbReference type="Proteomes" id="UP000624404"/>
    </source>
</evidence>
<dbReference type="OrthoDB" id="3550258at2759"/>
<organism evidence="2 3">
    <name type="scientific">Sclerotinia trifoliorum</name>
    <dbReference type="NCBI Taxonomy" id="28548"/>
    <lineage>
        <taxon>Eukaryota</taxon>
        <taxon>Fungi</taxon>
        <taxon>Dikarya</taxon>
        <taxon>Ascomycota</taxon>
        <taxon>Pezizomycotina</taxon>
        <taxon>Leotiomycetes</taxon>
        <taxon>Helotiales</taxon>
        <taxon>Sclerotiniaceae</taxon>
        <taxon>Sclerotinia</taxon>
    </lineage>
</organism>
<sequence>MCKRQWASFTHCSDIRTVEHRCKDNPIDEPFESCKNRSVKRPLNASDRRFGHGRHPDPEMMLFQGRCVDWGAQVDKNAYEMFLRMCRRKVSIIDETTWIICGSDWKDAIHNTHEYEMRSVRGVESSEAALTKDNLNEANPKAIHIGATEIAVINAGFPMLSDETIAKFTEELLKHPDCPQDLILGDDGDIEVSLEMLPRSFPPMIYGTICTELPTIAATVRMTRQSESHKRINYDYSVYTGGIGDGRNSKLGIPLITTCANEDGNVESLDPIVKSSDGGGSKEDPMEISD</sequence>
<protein>
    <submittedName>
        <fullName evidence="2">F61b9e3e-1fb8-4b3c-962e-fd2c278dc704</fullName>
    </submittedName>
</protein>
<evidence type="ECO:0000256" key="1">
    <source>
        <dbReference type="SAM" id="MobiDB-lite"/>
    </source>
</evidence>
<gene>
    <name evidence="2" type="ORF">SCLTRI_LOCUS631</name>
</gene>
<reference evidence="2" key="1">
    <citation type="submission" date="2020-10" db="EMBL/GenBank/DDBJ databases">
        <authorList>
            <person name="Kusch S."/>
        </authorList>
    </citation>
    <scope>NUCLEOTIDE SEQUENCE</scope>
    <source>
        <strain evidence="2">SwB9</strain>
    </source>
</reference>
<feature type="compositionally biased region" description="Basic and acidic residues" evidence="1">
    <location>
        <begin position="280"/>
        <end position="290"/>
    </location>
</feature>
<comment type="caution">
    <text evidence="2">The sequence shown here is derived from an EMBL/GenBank/DDBJ whole genome shotgun (WGS) entry which is preliminary data.</text>
</comment>
<keyword evidence="3" id="KW-1185">Reference proteome</keyword>
<dbReference type="AlphaFoldDB" id="A0A8H2VMF5"/>
<proteinExistence type="predicted"/>
<evidence type="ECO:0000313" key="2">
    <source>
        <dbReference type="EMBL" id="CAD6439998.1"/>
    </source>
</evidence>